<dbReference type="GeneID" id="39859836"/>
<dbReference type="EMBL" id="CP031313">
    <property type="protein sequence ID" value="QCC49446.1"/>
    <property type="molecule type" value="Genomic_DNA"/>
</dbReference>
<accession>A0A1H6BVG8</accession>
<proteinExistence type="predicted"/>
<evidence type="ECO:0000313" key="1">
    <source>
        <dbReference type="EMBL" id="QCC49446.1"/>
    </source>
</evidence>
<dbReference type="RefSeq" id="WP_103992703.1">
    <property type="nucleotide sequence ID" value="NZ_CP031313.1"/>
</dbReference>
<dbReference type="GO" id="GO:0030638">
    <property type="term" value="P:polyketide metabolic process"/>
    <property type="evidence" value="ECO:0007669"/>
    <property type="project" value="InterPro"/>
</dbReference>
<evidence type="ECO:0000313" key="4">
    <source>
        <dbReference type="Proteomes" id="UP000296733"/>
    </source>
</evidence>
<name>A0A1H6BVG8_9EURY</name>
<dbReference type="InterPro" id="IPR032710">
    <property type="entry name" value="NTF2-like_dom_sf"/>
</dbReference>
<dbReference type="Proteomes" id="UP000296733">
    <property type="component" value="Plasmid unnamed2"/>
</dbReference>
<dbReference type="PANTHER" id="PTHR38436">
    <property type="entry name" value="POLYKETIDE CYCLASE SNOAL-LIKE DOMAIN"/>
    <property type="match status" value="1"/>
</dbReference>
<dbReference type="KEGG" id="hlm:DV707_17080"/>
<protein>
    <submittedName>
        <fullName evidence="1">Polyketide cyclase</fullName>
    </submittedName>
    <submittedName>
        <fullName evidence="2">Predicted ester cyclase</fullName>
    </submittedName>
</protein>
<reference evidence="1 4" key="2">
    <citation type="journal article" date="2019" name="Nat. Commun.">
        <title>A new type of DNA phosphorothioation-based antiviral system in archaea.</title>
        <authorList>
            <person name="Xiong L."/>
            <person name="Liu S."/>
            <person name="Chen S."/>
            <person name="Xiao Y."/>
            <person name="Zhu B."/>
            <person name="Gao Y."/>
            <person name="Zhang Y."/>
            <person name="Chen B."/>
            <person name="Luo J."/>
            <person name="Deng Z."/>
            <person name="Chen X."/>
            <person name="Wang L."/>
            <person name="Chen S."/>
        </authorList>
    </citation>
    <scope>NUCLEOTIDE SEQUENCE [LARGE SCALE GENOMIC DNA]</scope>
    <source>
        <strain evidence="1 4">CGMCC 1.10331</strain>
        <plasmid evidence="1 4">unnamed2</plasmid>
    </source>
</reference>
<dbReference type="Proteomes" id="UP000236740">
    <property type="component" value="Unassembled WGS sequence"/>
</dbReference>
<dbReference type="OrthoDB" id="8685at2157"/>
<dbReference type="Gene3D" id="3.10.450.50">
    <property type="match status" value="2"/>
</dbReference>
<gene>
    <name evidence="1" type="ORF">DV707_17080</name>
    <name evidence="2" type="ORF">SAMN04488133_3067</name>
</gene>
<reference evidence="2 3" key="1">
    <citation type="submission" date="2016-10" db="EMBL/GenBank/DDBJ databases">
        <authorList>
            <person name="de Groot N.N."/>
        </authorList>
    </citation>
    <scope>NUCLEOTIDE SEQUENCE [LARGE SCALE GENOMIC DNA]</scope>
    <source>
        <strain evidence="2 3">CGMCC 1.10331</strain>
    </source>
</reference>
<sequence length="336" mass="37969">MAAERKQVVHEFSQSIHDVTAESVDDLLEEFYHDDAEWYGPEPLNELNGVESIAQGCWDPLLTAFPDLEKNDYILLEGEFEGEQWVSAAGTLVGTFDEDWLDIPATGRTTWIQYGALHRVVDGKIAETRMLFDVLDVMRQAGYRFIPALAPEVVRPGPATQDGLLFDEQEESDSEQTLQMVEDMIFEGLGSYDGKNLDVMDMDAYWHKDFMWYGPAGIGTTRGVDGFQEFHQGPWLEAFPDRGTGGNAIRVAEGDYCAWTAWPSGEATHRGDGLFGLPSTGETVTFRVIDFWRREGHLLAENWIFIDMINLLNQLGVDVFERLRDNPESIRWTGTP</sequence>
<dbReference type="PANTHER" id="PTHR38436:SF1">
    <property type="entry name" value="ESTER CYCLASE"/>
    <property type="match status" value="1"/>
</dbReference>
<dbReference type="Pfam" id="PF07366">
    <property type="entry name" value="SnoaL"/>
    <property type="match status" value="2"/>
</dbReference>
<dbReference type="AlphaFoldDB" id="A0A1H6BVG8"/>
<keyword evidence="1" id="KW-0614">Plasmid</keyword>
<dbReference type="SUPFAM" id="SSF54427">
    <property type="entry name" value="NTF2-like"/>
    <property type="match status" value="2"/>
</dbReference>
<evidence type="ECO:0000313" key="3">
    <source>
        <dbReference type="Proteomes" id="UP000236740"/>
    </source>
</evidence>
<geneLocation type="plasmid" evidence="1">
    <name>unnamed2</name>
</geneLocation>
<keyword evidence="3" id="KW-1185">Reference proteome</keyword>
<evidence type="ECO:0000313" key="2">
    <source>
        <dbReference type="EMBL" id="SEG64669.1"/>
    </source>
</evidence>
<dbReference type="EMBL" id="FNVN01000005">
    <property type="protein sequence ID" value="SEG64669.1"/>
    <property type="molecule type" value="Genomic_DNA"/>
</dbReference>
<organism evidence="2 3">
    <name type="scientific">Halobellus limi</name>
    <dbReference type="NCBI Taxonomy" id="699433"/>
    <lineage>
        <taxon>Archaea</taxon>
        <taxon>Methanobacteriati</taxon>
        <taxon>Methanobacteriota</taxon>
        <taxon>Stenosarchaea group</taxon>
        <taxon>Halobacteria</taxon>
        <taxon>Halobacteriales</taxon>
        <taxon>Haloferacaceae</taxon>
        <taxon>Halobellus</taxon>
    </lineage>
</organism>
<dbReference type="InterPro" id="IPR009959">
    <property type="entry name" value="Cyclase_SnoaL-like"/>
</dbReference>